<keyword evidence="2" id="KW-1015">Disulfide bond</keyword>
<name>A0A084B423_STACB</name>
<dbReference type="SMART" id="SM01110">
    <property type="entry name" value="Cutinase"/>
    <property type="match status" value="1"/>
</dbReference>
<proteinExistence type="predicted"/>
<sequence length="310" mass="32275">MRATGPVAAVWATAAGVAVAQSSACAEGLYIIVARGTGEPEGMGDMGELAQRIADRIPGSRTEGLEYPATFINPIYDDSVDAGAETLRELIVEYHEECPDSQIALLGYSQGAHVTGEVICGGSSGTFSNIAPLPADVVEESIAAVVMFGDPAHNPDASFNRGTSDNDGIFIRQNITICEEYESRIVSYCDTGDSYCDAGGDREVHGSYTEGYGDEVEEFVVGRYEGLAEGGDDSSSTQTSPSTTATDAPSTTTADTTETTGSDSSSTMTSTTTGPPEPSWSLDPDSAAGHNTPHWLAAVFSVGLVVLLIQ</sequence>
<evidence type="ECO:0000313" key="5">
    <source>
        <dbReference type="EMBL" id="KEY72302.1"/>
    </source>
</evidence>
<dbReference type="Proteomes" id="UP000028045">
    <property type="component" value="Unassembled WGS sequence"/>
</dbReference>
<evidence type="ECO:0000313" key="6">
    <source>
        <dbReference type="Proteomes" id="UP000028045"/>
    </source>
</evidence>
<evidence type="ECO:0000256" key="2">
    <source>
        <dbReference type="ARBA" id="ARBA00023157"/>
    </source>
</evidence>
<evidence type="ECO:0000256" key="4">
    <source>
        <dbReference type="SAM" id="SignalP"/>
    </source>
</evidence>
<dbReference type="OrthoDB" id="2586582at2759"/>
<accession>A0A084B423</accession>
<evidence type="ECO:0008006" key="7">
    <source>
        <dbReference type="Google" id="ProtNLM"/>
    </source>
</evidence>
<dbReference type="HOGENOM" id="CLU_040058_4_0_1"/>
<reference evidence="5 6" key="1">
    <citation type="journal article" date="2014" name="BMC Genomics">
        <title>Comparative genome sequencing reveals chemotype-specific gene clusters in the toxigenic black mold Stachybotrys.</title>
        <authorList>
            <person name="Semeiks J."/>
            <person name="Borek D."/>
            <person name="Otwinowski Z."/>
            <person name="Grishin N.V."/>
        </authorList>
    </citation>
    <scope>NUCLEOTIDE SEQUENCE [LARGE SCALE GENOMIC DNA]</scope>
    <source>
        <strain evidence="6">CBS 109288 / IBT 7711</strain>
    </source>
</reference>
<keyword evidence="1" id="KW-0378">Hydrolase</keyword>
<feature type="signal peptide" evidence="4">
    <location>
        <begin position="1"/>
        <end position="20"/>
    </location>
</feature>
<dbReference type="InterPro" id="IPR000675">
    <property type="entry name" value="Cutinase/axe"/>
</dbReference>
<gene>
    <name evidence="5" type="ORF">S7711_00988</name>
</gene>
<evidence type="ECO:0000256" key="1">
    <source>
        <dbReference type="ARBA" id="ARBA00022801"/>
    </source>
</evidence>
<feature type="compositionally biased region" description="Low complexity" evidence="3">
    <location>
        <begin position="233"/>
        <end position="274"/>
    </location>
</feature>
<dbReference type="PANTHER" id="PTHR33630:SF9">
    <property type="entry name" value="CUTINASE 4"/>
    <property type="match status" value="1"/>
</dbReference>
<evidence type="ECO:0000256" key="3">
    <source>
        <dbReference type="SAM" id="MobiDB-lite"/>
    </source>
</evidence>
<protein>
    <recommendedName>
        <fullName evidence="7">Cutinase</fullName>
    </recommendedName>
</protein>
<keyword evidence="4" id="KW-0732">Signal</keyword>
<dbReference type="EMBL" id="KL648095">
    <property type="protein sequence ID" value="KEY72302.1"/>
    <property type="molecule type" value="Genomic_DNA"/>
</dbReference>
<dbReference type="SUPFAM" id="SSF53474">
    <property type="entry name" value="alpha/beta-Hydrolases"/>
    <property type="match status" value="1"/>
</dbReference>
<feature type="chain" id="PRO_5001771601" description="Cutinase" evidence="4">
    <location>
        <begin position="21"/>
        <end position="310"/>
    </location>
</feature>
<dbReference type="InterPro" id="IPR029058">
    <property type="entry name" value="AB_hydrolase_fold"/>
</dbReference>
<keyword evidence="6" id="KW-1185">Reference proteome</keyword>
<dbReference type="AlphaFoldDB" id="A0A084B423"/>
<dbReference type="Gene3D" id="3.40.50.1820">
    <property type="entry name" value="alpha/beta hydrolase"/>
    <property type="match status" value="1"/>
</dbReference>
<organism evidence="5 6">
    <name type="scientific">Stachybotrys chartarum (strain CBS 109288 / IBT 7711)</name>
    <name type="common">Toxic black mold</name>
    <name type="synonym">Stilbospora chartarum</name>
    <dbReference type="NCBI Taxonomy" id="1280523"/>
    <lineage>
        <taxon>Eukaryota</taxon>
        <taxon>Fungi</taxon>
        <taxon>Dikarya</taxon>
        <taxon>Ascomycota</taxon>
        <taxon>Pezizomycotina</taxon>
        <taxon>Sordariomycetes</taxon>
        <taxon>Hypocreomycetidae</taxon>
        <taxon>Hypocreales</taxon>
        <taxon>Stachybotryaceae</taxon>
        <taxon>Stachybotrys</taxon>
    </lineage>
</organism>
<dbReference type="PANTHER" id="PTHR33630">
    <property type="entry name" value="CUTINASE RV1984C-RELATED-RELATED"/>
    <property type="match status" value="1"/>
</dbReference>
<feature type="region of interest" description="Disordered" evidence="3">
    <location>
        <begin position="227"/>
        <end position="287"/>
    </location>
</feature>
<dbReference type="Pfam" id="PF01083">
    <property type="entry name" value="Cutinase"/>
    <property type="match status" value="1"/>
</dbReference>
<dbReference type="GO" id="GO:0052689">
    <property type="term" value="F:carboxylic ester hydrolase activity"/>
    <property type="evidence" value="ECO:0007669"/>
    <property type="project" value="UniProtKB-ARBA"/>
</dbReference>